<feature type="transmembrane region" description="Helical" evidence="19">
    <location>
        <begin position="214"/>
        <end position="235"/>
    </location>
</feature>
<evidence type="ECO:0000256" key="7">
    <source>
        <dbReference type="ARBA" id="ARBA00022475"/>
    </source>
</evidence>
<organism evidence="23 24">
    <name type="scientific">Brenneria alni</name>
    <dbReference type="NCBI Taxonomy" id="71656"/>
    <lineage>
        <taxon>Bacteria</taxon>
        <taxon>Pseudomonadati</taxon>
        <taxon>Pseudomonadota</taxon>
        <taxon>Gammaproteobacteria</taxon>
        <taxon>Enterobacterales</taxon>
        <taxon>Pectobacteriaceae</taxon>
        <taxon>Brenneria</taxon>
    </lineage>
</organism>
<feature type="domain" description="PTS EIIA type-2" evidence="20">
    <location>
        <begin position="492"/>
        <end position="634"/>
    </location>
</feature>
<dbReference type="InterPro" id="IPR013011">
    <property type="entry name" value="PTS_EIIB_2"/>
</dbReference>
<dbReference type="PANTHER" id="PTHR30181:SF2">
    <property type="entry name" value="PTS SYSTEM MANNITOL-SPECIFIC EIICBA COMPONENT"/>
    <property type="match status" value="1"/>
</dbReference>
<feature type="transmembrane region" description="Helical" evidence="19">
    <location>
        <begin position="80"/>
        <end position="109"/>
    </location>
</feature>
<evidence type="ECO:0000256" key="12">
    <source>
        <dbReference type="ARBA" id="ARBA00022683"/>
    </source>
</evidence>
<dbReference type="Proteomes" id="UP000285648">
    <property type="component" value="Unassembled WGS sequence"/>
</dbReference>
<evidence type="ECO:0000256" key="9">
    <source>
        <dbReference type="ARBA" id="ARBA00022553"/>
    </source>
</evidence>
<feature type="transmembrane region" description="Helical" evidence="19">
    <location>
        <begin position="247"/>
        <end position="265"/>
    </location>
</feature>
<evidence type="ECO:0000256" key="13">
    <source>
        <dbReference type="ARBA" id="ARBA00022692"/>
    </source>
</evidence>
<comment type="subcellular location">
    <subcellularLocation>
        <location evidence="2">Cell inner membrane</location>
        <topology evidence="2">Multi-pass membrane protein</topology>
    </subcellularLocation>
</comment>
<evidence type="ECO:0000256" key="5">
    <source>
        <dbReference type="ARBA" id="ARBA00015039"/>
    </source>
</evidence>
<dbReference type="NCBIfam" id="NF011663">
    <property type="entry name" value="PRK15083.1"/>
    <property type="match status" value="1"/>
</dbReference>
<dbReference type="InterPro" id="IPR013014">
    <property type="entry name" value="PTS_EIIC_2"/>
</dbReference>
<dbReference type="PANTHER" id="PTHR30181">
    <property type="entry name" value="MANNITOL PERMEASE IIC COMPONENT"/>
    <property type="match status" value="1"/>
</dbReference>
<keyword evidence="9" id="KW-0597">Phosphoprotein</keyword>
<dbReference type="GO" id="GO:0090563">
    <property type="term" value="F:protein-phosphocysteine-sugar phosphotransferase activity"/>
    <property type="evidence" value="ECO:0007669"/>
    <property type="project" value="TreeGrafter"/>
</dbReference>
<keyword evidence="8" id="KW-0997">Cell inner membrane</keyword>
<dbReference type="CDD" id="cd05567">
    <property type="entry name" value="PTS_IIB_mannitol"/>
    <property type="match status" value="1"/>
</dbReference>
<dbReference type="PROSITE" id="PS51099">
    <property type="entry name" value="PTS_EIIB_TYPE_2"/>
    <property type="match status" value="1"/>
</dbReference>
<keyword evidence="15 19" id="KW-1133">Transmembrane helix</keyword>
<name>A0A421DNL6_9GAMM</name>
<dbReference type="GO" id="GO:0005886">
    <property type="term" value="C:plasma membrane"/>
    <property type="evidence" value="ECO:0007669"/>
    <property type="project" value="UniProtKB-SubCell"/>
</dbReference>
<evidence type="ECO:0000313" key="23">
    <source>
        <dbReference type="EMBL" id="RLM23460.1"/>
    </source>
</evidence>
<dbReference type="InterPro" id="IPR004718">
    <property type="entry name" value="PTS_IIC_mtl"/>
</dbReference>
<evidence type="ECO:0000259" key="22">
    <source>
        <dbReference type="PROSITE" id="PS51104"/>
    </source>
</evidence>
<keyword evidence="11" id="KW-0808">Transferase</keyword>
<sequence length="637" mass="67792">MLSPDIKIKVQNFGRFLSNMVMPNIGAFIAWGIITALFIPTGWIPNETLAKLVGPMITYLLPLLIGYTGGRLVFGERGGVVGAITTMGVIAGTDIPMFLGAMIVGPLGGWAIKRFDGMVDGKIKSGFEMLVNNFSAGIIGMLLAILAFLAIGPLVEVFSQVLAAGVNVMVRNNLLPLTSIFVEPAKILFLNNAINHGIFSPLGIQQATETGKSIFFLIEANPGPGMGVLMAYMFFGRGNAKESAPGAAIIHFLGGIHEIYFPYVLMNPRLIIAVILGGMTGVFTLNVLGGGLVSPASPGSILAVLAMTPKGAYFANIIAIAAAFAVSFIVSVILLKSTKSKGEEDLSDATRRMQELKSSAKGLDRTNTGVSGDMSTVRKIIVACDAGMGSSAMGAGVLRKKVQDAGLTNVSVTNSAINNLPDDVDLVITHRDLTERAMRHAPQAQHISLTNFLDSHLYSDLAARLVAAQGSASHASVTATKPADTIAEPHLFQLSAENIFLNQHATDKEQAIRFAGEQLVKGGYVEPSYVDAMLEREKLTSTYLGESIAVPHGTIEAKDQVLKTGVVFCQYPDGVRFGENDDDIARLVIGIAARNNEHIQVITSLTTALDDESVIERLTHTQNVQDVLELLSDKKSA</sequence>
<keyword evidence="7" id="KW-1003">Cell membrane</keyword>
<dbReference type="PROSITE" id="PS51104">
    <property type="entry name" value="PTS_EIIC_TYPE_2"/>
    <property type="match status" value="1"/>
</dbReference>
<evidence type="ECO:0000256" key="1">
    <source>
        <dbReference type="ARBA" id="ARBA00001655"/>
    </source>
</evidence>
<keyword evidence="24" id="KW-1185">Reference proteome</keyword>
<dbReference type="Pfam" id="PF02378">
    <property type="entry name" value="PTS_EIIC"/>
    <property type="match status" value="1"/>
</dbReference>
<dbReference type="Pfam" id="PF02302">
    <property type="entry name" value="PTS_IIB"/>
    <property type="match status" value="1"/>
</dbReference>
<comment type="subunit">
    <text evidence="3">Homodimer.</text>
</comment>
<reference evidence="23 24" key="1">
    <citation type="submission" date="2016-09" db="EMBL/GenBank/DDBJ databases">
        <authorList>
            <person name="Doonan J."/>
            <person name="Pachebat J.A."/>
            <person name="Golyshin P.N."/>
            <person name="Denman S."/>
            <person name="Mcdonald J.E."/>
        </authorList>
    </citation>
    <scope>NUCLEOTIDE SEQUENCE [LARGE SCALE GENOMIC DNA]</scope>
    <source>
        <strain evidence="23 24">NCPPB 3934</strain>
    </source>
</reference>
<dbReference type="SUPFAM" id="SSF55804">
    <property type="entry name" value="Phoshotransferase/anion transport protein"/>
    <property type="match status" value="1"/>
</dbReference>
<feature type="domain" description="PTS EIIC type-2" evidence="22">
    <location>
        <begin position="13"/>
        <end position="332"/>
    </location>
</feature>
<feature type="transmembrane region" description="Helical" evidence="19">
    <location>
        <begin position="313"/>
        <end position="335"/>
    </location>
</feature>
<dbReference type="Gene3D" id="3.40.930.10">
    <property type="entry name" value="Mannitol-specific EII, Chain A"/>
    <property type="match status" value="1"/>
</dbReference>
<dbReference type="InterPro" id="IPR029503">
    <property type="entry name" value="PTS_EIIB_mannitol"/>
</dbReference>
<dbReference type="AlphaFoldDB" id="A0A421DNL6"/>
<evidence type="ECO:0000259" key="20">
    <source>
        <dbReference type="PROSITE" id="PS51094"/>
    </source>
</evidence>
<evidence type="ECO:0000256" key="16">
    <source>
        <dbReference type="ARBA" id="ARBA00023136"/>
    </source>
</evidence>
<evidence type="ECO:0000256" key="8">
    <source>
        <dbReference type="ARBA" id="ARBA00022519"/>
    </source>
</evidence>
<feature type="domain" description="PTS EIIB type-2" evidence="21">
    <location>
        <begin position="378"/>
        <end position="470"/>
    </location>
</feature>
<keyword evidence="18" id="KW-0175">Coiled coil</keyword>
<keyword evidence="16 19" id="KW-0472">Membrane</keyword>
<dbReference type="GO" id="GO:0022872">
    <property type="term" value="F:protein-N(PI)-phosphohistidine-mannitol phosphotransferase system transmembrane transporter activity"/>
    <property type="evidence" value="ECO:0007669"/>
    <property type="project" value="InterPro"/>
</dbReference>
<dbReference type="InterPro" id="IPR003352">
    <property type="entry name" value="PTS_EIIC"/>
</dbReference>
<evidence type="ECO:0000256" key="4">
    <source>
        <dbReference type="ARBA" id="ARBA00011909"/>
    </source>
</evidence>
<dbReference type="GO" id="GO:0009401">
    <property type="term" value="P:phosphoenolpyruvate-dependent sugar phosphotransferase system"/>
    <property type="evidence" value="ECO:0007669"/>
    <property type="project" value="UniProtKB-KW"/>
</dbReference>
<feature type="transmembrane region" description="Helical" evidence="19">
    <location>
        <begin position="270"/>
        <end position="293"/>
    </location>
</feature>
<evidence type="ECO:0000256" key="19">
    <source>
        <dbReference type="SAM" id="Phobius"/>
    </source>
</evidence>
<dbReference type="OrthoDB" id="9814222at2"/>
<comment type="caution">
    <text evidence="23">The sequence shown here is derived from an EMBL/GenBank/DDBJ whole genome shotgun (WGS) entry which is preliminary data.</text>
</comment>
<evidence type="ECO:0000256" key="10">
    <source>
        <dbReference type="ARBA" id="ARBA00022597"/>
    </source>
</evidence>
<dbReference type="EMBL" id="MJLZ01000021">
    <property type="protein sequence ID" value="RLM23460.1"/>
    <property type="molecule type" value="Genomic_DNA"/>
</dbReference>
<dbReference type="PROSITE" id="PS51094">
    <property type="entry name" value="PTS_EIIA_TYPE_2"/>
    <property type="match status" value="1"/>
</dbReference>
<evidence type="ECO:0000256" key="2">
    <source>
        <dbReference type="ARBA" id="ARBA00004429"/>
    </source>
</evidence>
<evidence type="ECO:0000259" key="21">
    <source>
        <dbReference type="PROSITE" id="PS51099"/>
    </source>
</evidence>
<dbReference type="PROSITE" id="PS00372">
    <property type="entry name" value="PTS_EIIA_TYPE_2_HIS"/>
    <property type="match status" value="1"/>
</dbReference>
<evidence type="ECO:0000256" key="14">
    <source>
        <dbReference type="ARBA" id="ARBA00022777"/>
    </source>
</evidence>
<dbReference type="Gene3D" id="3.40.50.2300">
    <property type="match status" value="1"/>
</dbReference>
<evidence type="ECO:0000256" key="18">
    <source>
        <dbReference type="SAM" id="Coils"/>
    </source>
</evidence>
<feature type="coiled-coil region" evidence="18">
    <location>
        <begin position="339"/>
        <end position="366"/>
    </location>
</feature>
<evidence type="ECO:0000256" key="11">
    <source>
        <dbReference type="ARBA" id="ARBA00022679"/>
    </source>
</evidence>
<comment type="catalytic activity">
    <reaction evidence="1">
        <text>D-mannitol(out) + N(pros)-phospho-L-histidyl-[protein] = D-mannitol 1-phosphate(in) + L-histidyl-[protein]</text>
        <dbReference type="Rhea" id="RHEA:33363"/>
        <dbReference type="Rhea" id="RHEA-COMP:9745"/>
        <dbReference type="Rhea" id="RHEA-COMP:9746"/>
        <dbReference type="ChEBI" id="CHEBI:16899"/>
        <dbReference type="ChEBI" id="CHEBI:29979"/>
        <dbReference type="ChEBI" id="CHEBI:61381"/>
        <dbReference type="ChEBI" id="CHEBI:64837"/>
        <dbReference type="EC" id="2.7.1.197"/>
    </reaction>
</comment>
<dbReference type="InterPro" id="IPR036095">
    <property type="entry name" value="PTS_EIIB-like_sf"/>
</dbReference>
<keyword evidence="13 19" id="KW-0812">Transmembrane</keyword>
<keyword evidence="10" id="KW-0762">Sugar transport</keyword>
<evidence type="ECO:0000256" key="3">
    <source>
        <dbReference type="ARBA" id="ARBA00011738"/>
    </source>
</evidence>
<dbReference type="InterPro" id="IPR003501">
    <property type="entry name" value="PTS_EIIB_2/3"/>
</dbReference>
<dbReference type="GO" id="GO:0016301">
    <property type="term" value="F:kinase activity"/>
    <property type="evidence" value="ECO:0007669"/>
    <property type="project" value="UniProtKB-KW"/>
</dbReference>
<keyword evidence="6" id="KW-0813">Transport</keyword>
<dbReference type="NCBIfam" id="TIGR00851">
    <property type="entry name" value="mtlA"/>
    <property type="match status" value="1"/>
</dbReference>
<dbReference type="InterPro" id="IPR016152">
    <property type="entry name" value="PTrfase/Anion_transptr"/>
</dbReference>
<feature type="transmembrane region" description="Helical" evidence="19">
    <location>
        <begin position="25"/>
        <end position="44"/>
    </location>
</feature>
<feature type="transmembrane region" description="Helical" evidence="19">
    <location>
        <begin position="56"/>
        <end position="74"/>
    </location>
</feature>
<accession>A0A421DNL6</accession>
<evidence type="ECO:0000256" key="15">
    <source>
        <dbReference type="ARBA" id="ARBA00022989"/>
    </source>
</evidence>
<dbReference type="CDD" id="cd00211">
    <property type="entry name" value="PTS_IIA_fru"/>
    <property type="match status" value="1"/>
</dbReference>
<dbReference type="Pfam" id="PF00359">
    <property type="entry name" value="PTS_EIIA_2"/>
    <property type="match status" value="1"/>
</dbReference>
<dbReference type="InterPro" id="IPR002178">
    <property type="entry name" value="PTS_EIIA_type-2_dom"/>
</dbReference>
<evidence type="ECO:0000256" key="6">
    <source>
        <dbReference type="ARBA" id="ARBA00022448"/>
    </source>
</evidence>
<dbReference type="RefSeq" id="WP_121575171.1">
    <property type="nucleotide sequence ID" value="NZ_MJLZ01000021.1"/>
</dbReference>
<dbReference type="FunFam" id="3.40.930.10:FF:000007">
    <property type="entry name" value="PTS system mannitol-specific transporter subunit IICBA"/>
    <property type="match status" value="1"/>
</dbReference>
<dbReference type="InterPro" id="IPR050893">
    <property type="entry name" value="Sugar_PTS"/>
</dbReference>
<gene>
    <name evidence="23" type="ORF">BIY29_10680</name>
</gene>
<dbReference type="FunFam" id="3.40.50.2300:FF:000047">
    <property type="entry name" value="PTS system mannitol-specific transporter subunit IICBA"/>
    <property type="match status" value="1"/>
</dbReference>
<evidence type="ECO:0000313" key="24">
    <source>
        <dbReference type="Proteomes" id="UP000285648"/>
    </source>
</evidence>
<feature type="transmembrane region" description="Helical" evidence="19">
    <location>
        <begin position="130"/>
        <end position="154"/>
    </location>
</feature>
<dbReference type="SUPFAM" id="SSF52794">
    <property type="entry name" value="PTS system IIB component-like"/>
    <property type="match status" value="1"/>
</dbReference>
<keyword evidence="12" id="KW-0598">Phosphotransferase system</keyword>
<protein>
    <recommendedName>
        <fullName evidence="5">PTS system mannitol-specific EIICBA component</fullName>
        <ecNumber evidence="4">2.7.1.197</ecNumber>
    </recommendedName>
    <alternativeName>
        <fullName evidence="17">EIICBA-Mtl</fullName>
    </alternativeName>
</protein>
<dbReference type="EC" id="2.7.1.197" evidence="4"/>
<proteinExistence type="predicted"/>
<keyword evidence="14" id="KW-0418">Kinase</keyword>
<evidence type="ECO:0000256" key="17">
    <source>
        <dbReference type="ARBA" id="ARBA00030684"/>
    </source>
</evidence>